<accession>A0A0F9YQR1</accession>
<proteinExistence type="predicted"/>
<dbReference type="EMBL" id="LAZR01000013">
    <property type="protein sequence ID" value="KKO07109.1"/>
    <property type="molecule type" value="Genomic_DNA"/>
</dbReference>
<dbReference type="AlphaFoldDB" id="A0A0F9YQR1"/>
<reference evidence="1" key="1">
    <citation type="journal article" date="2015" name="Nature">
        <title>Complex archaea that bridge the gap between prokaryotes and eukaryotes.</title>
        <authorList>
            <person name="Spang A."/>
            <person name="Saw J.H."/>
            <person name="Jorgensen S.L."/>
            <person name="Zaremba-Niedzwiedzka K."/>
            <person name="Martijn J."/>
            <person name="Lind A.E."/>
            <person name="van Eijk R."/>
            <person name="Schleper C."/>
            <person name="Guy L."/>
            <person name="Ettema T.J."/>
        </authorList>
    </citation>
    <scope>NUCLEOTIDE SEQUENCE</scope>
</reference>
<organism evidence="1">
    <name type="scientific">marine sediment metagenome</name>
    <dbReference type="NCBI Taxonomy" id="412755"/>
    <lineage>
        <taxon>unclassified sequences</taxon>
        <taxon>metagenomes</taxon>
        <taxon>ecological metagenomes</taxon>
    </lineage>
</organism>
<sequence>MQCLDSLRAIEKQPEEFDTYFAELANAQGADANLDRFIYQ</sequence>
<protein>
    <submittedName>
        <fullName evidence="1">Uncharacterized protein</fullName>
    </submittedName>
</protein>
<comment type="caution">
    <text evidence="1">The sequence shown here is derived from an EMBL/GenBank/DDBJ whole genome shotgun (WGS) entry which is preliminary data.</text>
</comment>
<name>A0A0F9YQR1_9ZZZZ</name>
<gene>
    <name evidence="1" type="ORF">LCGC14_0056770</name>
</gene>
<evidence type="ECO:0000313" key="1">
    <source>
        <dbReference type="EMBL" id="KKO07109.1"/>
    </source>
</evidence>